<evidence type="ECO:0000256" key="1">
    <source>
        <dbReference type="SAM" id="MobiDB-lite"/>
    </source>
</evidence>
<reference evidence="2 3" key="1">
    <citation type="journal article" date="2022" name="G3 (Bethesda)">
        <title>Whole-genome sequence and methylome profiling of the almond [Prunus dulcis (Mill.) D.A. Webb] cultivar 'Nonpareil'.</title>
        <authorList>
            <person name="D'Amico-Willman K.M."/>
            <person name="Ouma W.Z."/>
            <person name="Meulia T."/>
            <person name="Sideli G.M."/>
            <person name="Gradziel T.M."/>
            <person name="Fresnedo-Ramirez J."/>
        </authorList>
    </citation>
    <scope>NUCLEOTIDE SEQUENCE [LARGE SCALE GENOMIC DNA]</scope>
    <source>
        <strain evidence="2">Clone GOH B32 T37-40</strain>
    </source>
</reference>
<gene>
    <name evidence="2" type="ORF">L3X38_039500</name>
</gene>
<evidence type="ECO:0000313" key="3">
    <source>
        <dbReference type="Proteomes" id="UP001054821"/>
    </source>
</evidence>
<protein>
    <submittedName>
        <fullName evidence="2">Uncharacterized protein</fullName>
    </submittedName>
</protein>
<accession>A0AAD4YRI6</accession>
<sequence length="107" mass="12081">MDDEENQAPQPENQASPERENTSRLILQGLADGNITVLTCGGGIWVYYCLQREEENPKLGTRNEWWDTQQVGAGLCRVFCQSGIQQGNMCKIMMMAAIVQVYHDIML</sequence>
<evidence type="ECO:0000313" key="2">
    <source>
        <dbReference type="EMBL" id="KAI5319792.1"/>
    </source>
</evidence>
<dbReference type="EMBL" id="JAJFAZ020000007">
    <property type="protein sequence ID" value="KAI5319792.1"/>
    <property type="molecule type" value="Genomic_DNA"/>
</dbReference>
<dbReference type="AlphaFoldDB" id="A0AAD4YRI6"/>
<keyword evidence="3" id="KW-1185">Reference proteome</keyword>
<dbReference type="Proteomes" id="UP001054821">
    <property type="component" value="Chromosome 7"/>
</dbReference>
<organism evidence="2 3">
    <name type="scientific">Prunus dulcis</name>
    <name type="common">Almond</name>
    <name type="synonym">Amygdalus dulcis</name>
    <dbReference type="NCBI Taxonomy" id="3755"/>
    <lineage>
        <taxon>Eukaryota</taxon>
        <taxon>Viridiplantae</taxon>
        <taxon>Streptophyta</taxon>
        <taxon>Embryophyta</taxon>
        <taxon>Tracheophyta</taxon>
        <taxon>Spermatophyta</taxon>
        <taxon>Magnoliopsida</taxon>
        <taxon>eudicotyledons</taxon>
        <taxon>Gunneridae</taxon>
        <taxon>Pentapetalae</taxon>
        <taxon>rosids</taxon>
        <taxon>fabids</taxon>
        <taxon>Rosales</taxon>
        <taxon>Rosaceae</taxon>
        <taxon>Amygdaloideae</taxon>
        <taxon>Amygdaleae</taxon>
        <taxon>Prunus</taxon>
    </lineage>
</organism>
<comment type="caution">
    <text evidence="2">The sequence shown here is derived from an EMBL/GenBank/DDBJ whole genome shotgun (WGS) entry which is preliminary data.</text>
</comment>
<name>A0AAD4YRI6_PRUDU</name>
<feature type="compositionally biased region" description="Polar residues" evidence="1">
    <location>
        <begin position="7"/>
        <end position="16"/>
    </location>
</feature>
<feature type="region of interest" description="Disordered" evidence="1">
    <location>
        <begin position="1"/>
        <end position="21"/>
    </location>
</feature>
<proteinExistence type="predicted"/>